<comment type="caution">
    <text evidence="2">The sequence shown here is derived from an EMBL/GenBank/DDBJ whole genome shotgun (WGS) entry which is preliminary data.</text>
</comment>
<protein>
    <submittedName>
        <fullName evidence="2">Uncharacterized protein</fullName>
    </submittedName>
</protein>
<reference evidence="2" key="1">
    <citation type="submission" date="2022-07" db="EMBL/GenBank/DDBJ databases">
        <authorList>
            <person name="Trinca V."/>
            <person name="Uliana J.V.C."/>
            <person name="Torres T.T."/>
            <person name="Ward R.J."/>
            <person name="Monesi N."/>
        </authorList>
    </citation>
    <scope>NUCLEOTIDE SEQUENCE</scope>
    <source>
        <strain evidence="2">HSMRA1968</strain>
        <tissue evidence="2">Whole embryos</tissue>
    </source>
</reference>
<keyword evidence="3" id="KW-1185">Reference proteome</keyword>
<dbReference type="Proteomes" id="UP001151699">
    <property type="component" value="Unassembled WGS sequence"/>
</dbReference>
<evidence type="ECO:0000313" key="2">
    <source>
        <dbReference type="EMBL" id="KAJ6620249.1"/>
    </source>
</evidence>
<gene>
    <name evidence="2" type="ORF">Bhyg_17439</name>
</gene>
<feature type="compositionally biased region" description="Polar residues" evidence="1">
    <location>
        <begin position="1"/>
        <end position="18"/>
    </location>
</feature>
<name>A0A9Q0MIL5_9DIPT</name>
<dbReference type="AlphaFoldDB" id="A0A9Q0MIL5"/>
<evidence type="ECO:0000313" key="3">
    <source>
        <dbReference type="Proteomes" id="UP001151699"/>
    </source>
</evidence>
<feature type="region of interest" description="Disordered" evidence="1">
    <location>
        <begin position="1"/>
        <end position="32"/>
    </location>
</feature>
<feature type="compositionally biased region" description="Basic residues" evidence="1">
    <location>
        <begin position="19"/>
        <end position="28"/>
    </location>
</feature>
<evidence type="ECO:0000256" key="1">
    <source>
        <dbReference type="SAM" id="MobiDB-lite"/>
    </source>
</evidence>
<sequence>MNSTPEQKPSSSWFSSLRRQAKPKHAKNNGKELQKSCLELSTIAKDNTIANDPLKIRRNQIFSRHYECPNATICKTIEIDHVKQISECDNCDIAAGGKIGKSDAEKSRNGSLGEYKSIRIFNEGKVRVDEFHSSNHPLTSKI</sequence>
<organism evidence="2 3">
    <name type="scientific">Pseudolycoriella hygida</name>
    <dbReference type="NCBI Taxonomy" id="35572"/>
    <lineage>
        <taxon>Eukaryota</taxon>
        <taxon>Metazoa</taxon>
        <taxon>Ecdysozoa</taxon>
        <taxon>Arthropoda</taxon>
        <taxon>Hexapoda</taxon>
        <taxon>Insecta</taxon>
        <taxon>Pterygota</taxon>
        <taxon>Neoptera</taxon>
        <taxon>Endopterygota</taxon>
        <taxon>Diptera</taxon>
        <taxon>Nematocera</taxon>
        <taxon>Sciaroidea</taxon>
        <taxon>Sciaridae</taxon>
        <taxon>Pseudolycoriella</taxon>
    </lineage>
</organism>
<accession>A0A9Q0MIL5</accession>
<dbReference type="EMBL" id="WJQU01004019">
    <property type="protein sequence ID" value="KAJ6620249.1"/>
    <property type="molecule type" value="Genomic_DNA"/>
</dbReference>
<proteinExistence type="predicted"/>
<feature type="non-terminal residue" evidence="2">
    <location>
        <position position="1"/>
    </location>
</feature>